<evidence type="ECO:0000256" key="7">
    <source>
        <dbReference type="RuleBase" id="RU367151"/>
    </source>
</evidence>
<feature type="binding site" evidence="6">
    <location>
        <begin position="297"/>
        <end position="304"/>
    </location>
    <ligand>
        <name>FAD</name>
        <dbReference type="ChEBI" id="CHEBI:57692"/>
    </ligand>
</feature>
<dbReference type="InterPro" id="IPR002081">
    <property type="entry name" value="Cryptochrome/DNA_photolyase_1"/>
</dbReference>
<evidence type="ECO:0000256" key="1">
    <source>
        <dbReference type="ARBA" id="ARBA00005862"/>
    </source>
</evidence>
<proteinExistence type="inferred from homology"/>
<dbReference type="PROSITE" id="PS51645">
    <property type="entry name" value="PHR_CRY_ALPHA_BETA"/>
    <property type="match status" value="1"/>
</dbReference>
<dbReference type="GO" id="GO:0003677">
    <property type="term" value="F:DNA binding"/>
    <property type="evidence" value="ECO:0007669"/>
    <property type="project" value="TreeGrafter"/>
</dbReference>
<dbReference type="Proteomes" id="UP000316665">
    <property type="component" value="Chromosome"/>
</dbReference>
<dbReference type="GO" id="GO:0000719">
    <property type="term" value="P:photoreactive repair"/>
    <property type="evidence" value="ECO:0007669"/>
    <property type="project" value="TreeGrafter"/>
</dbReference>
<comment type="cofactor">
    <cofactor evidence="7">
        <name>(6R)-5,10-methylene-5,6,7,8-tetrahydrofolate</name>
        <dbReference type="ChEBI" id="CHEBI:15636"/>
    </cofactor>
    <text evidence="7">Binds 1 5,10-methenyltetrahydrofolate (MTHF) per subunit.</text>
</comment>
<dbReference type="Pfam" id="PF03441">
    <property type="entry name" value="FAD_binding_7"/>
    <property type="match status" value="1"/>
</dbReference>
<dbReference type="NCBIfam" id="TIGR02765">
    <property type="entry name" value="crypto_DASH"/>
    <property type="match status" value="1"/>
</dbReference>
<dbReference type="InterPro" id="IPR014729">
    <property type="entry name" value="Rossmann-like_a/b/a_fold"/>
</dbReference>
<evidence type="ECO:0000256" key="2">
    <source>
        <dbReference type="ARBA" id="ARBA00017881"/>
    </source>
</evidence>
<comment type="function">
    <text evidence="7">May have a photoreceptor function.</text>
</comment>
<evidence type="ECO:0000256" key="6">
    <source>
        <dbReference type="PIRSR" id="PIRSR602081-1"/>
    </source>
</evidence>
<dbReference type="OrthoDB" id="9772484at2"/>
<gene>
    <name evidence="9" type="ORF">FJQ89_21395</name>
</gene>
<dbReference type="RefSeq" id="WP_141171626.1">
    <property type="nucleotide sequence ID" value="NZ_CP041185.1"/>
</dbReference>
<sequence length="449" mass="49992">MITDPAARSAQTHIYWFRNDLRLEDNPALRQACQRAGHLLFVYCHRSVSVATRWNVPRTSPHRQHFLRSGLADLATQLASYGSQLLEVEGDPAKVLLALAHSIGATTIHCEEIAAPEEQGDLAALRAAGLTVEALWQSSLLDPAALPFPCAALPEVFTHFRILVEREQVAPSAPLARPTTIPPLPPAFEALAETWAVVPDVLQDVHLATARSSFPYALPAFYGGPSAAAEHLRQYFGGELAHTYKLSRNGLTGVDYSTKFSPWLACGALSARVVCAALRQFEAEHGANDSTYWIWFELMWRDYFRFLHLQHGGALYRAQGLSSLGQPSHDAHRFEAWCQARTSEPLVNAGMTELSATGYLSNRLRQIVASYLVHDLGCDWRAGAAWFEAQLIDYDVYSNQGNWLYIAGRGTDPRNGRRFKLQKQMRDHDPDGAYRRLWATQGTAQVELK</sequence>
<comment type="similarity">
    <text evidence="1 7">Belongs to the DNA photolyase class-1 family.</text>
</comment>
<evidence type="ECO:0000313" key="10">
    <source>
        <dbReference type="Proteomes" id="UP000316665"/>
    </source>
</evidence>
<dbReference type="SUPFAM" id="SSF48173">
    <property type="entry name" value="Cryptochrome/photolyase FAD-binding domain"/>
    <property type="match status" value="1"/>
</dbReference>
<dbReference type="Gene3D" id="1.25.40.80">
    <property type="match status" value="1"/>
</dbReference>
<dbReference type="Pfam" id="PF00875">
    <property type="entry name" value="DNA_photolyase"/>
    <property type="match status" value="1"/>
</dbReference>
<dbReference type="GO" id="GO:0003913">
    <property type="term" value="F:DNA photolyase activity"/>
    <property type="evidence" value="ECO:0007669"/>
    <property type="project" value="InterPro"/>
</dbReference>
<dbReference type="InterPro" id="IPR036134">
    <property type="entry name" value="Crypto/Photolyase_FAD-like_sf"/>
</dbReference>
<feature type="binding site" evidence="6">
    <location>
        <begin position="393"/>
        <end position="395"/>
    </location>
    <ligand>
        <name>FAD</name>
        <dbReference type="ChEBI" id="CHEBI:57692"/>
    </ligand>
</feature>
<evidence type="ECO:0000256" key="4">
    <source>
        <dbReference type="ARBA" id="ARBA00022827"/>
    </source>
</evidence>
<keyword evidence="3 6" id="KW-0285">Flavoprotein</keyword>
<evidence type="ECO:0000313" key="9">
    <source>
        <dbReference type="EMBL" id="QDG72691.1"/>
    </source>
</evidence>
<dbReference type="Gene3D" id="3.40.50.620">
    <property type="entry name" value="HUPs"/>
    <property type="match status" value="1"/>
</dbReference>
<dbReference type="EMBL" id="CP041185">
    <property type="protein sequence ID" value="QDG72691.1"/>
    <property type="molecule type" value="Genomic_DNA"/>
</dbReference>
<evidence type="ECO:0000256" key="5">
    <source>
        <dbReference type="ARBA" id="ARBA00022991"/>
    </source>
</evidence>
<dbReference type="InterPro" id="IPR005101">
    <property type="entry name" value="Cryptochr/Photolyase_FAD-bd"/>
</dbReference>
<keyword evidence="10" id="KW-1185">Reference proteome</keyword>
<protein>
    <recommendedName>
        <fullName evidence="2 7">Cryptochrome DASH</fullName>
    </recommendedName>
</protein>
<evidence type="ECO:0000259" key="8">
    <source>
        <dbReference type="PROSITE" id="PS51645"/>
    </source>
</evidence>
<dbReference type="PANTHER" id="PTHR11455">
    <property type="entry name" value="CRYPTOCHROME"/>
    <property type="match status" value="1"/>
</dbReference>
<feature type="binding site" evidence="6">
    <location>
        <begin position="257"/>
        <end position="261"/>
    </location>
    <ligand>
        <name>FAD</name>
        <dbReference type="ChEBI" id="CHEBI:57692"/>
    </ligand>
</feature>
<name>A0A4Y6RIB2_9BURK</name>
<feature type="binding site" evidence="6">
    <location>
        <position position="244"/>
    </location>
    <ligand>
        <name>FAD</name>
        <dbReference type="ChEBI" id="CHEBI:57692"/>
    </ligand>
</feature>
<dbReference type="PRINTS" id="PR00147">
    <property type="entry name" value="DNAPHOTLYASE"/>
</dbReference>
<keyword evidence="5 7" id="KW-0157">Chromophore</keyword>
<accession>A0A4Y6RIB2</accession>
<dbReference type="Gene3D" id="1.10.579.10">
    <property type="entry name" value="DNA Cyclobutane Dipyrimidine Photolyase, subunit A, domain 3"/>
    <property type="match status" value="1"/>
</dbReference>
<keyword evidence="4 6" id="KW-0274">FAD</keyword>
<dbReference type="SUPFAM" id="SSF52425">
    <property type="entry name" value="Cryptochrome/photolyase, N-terminal domain"/>
    <property type="match status" value="1"/>
</dbReference>
<dbReference type="KEGG" id="jas:FJQ89_21395"/>
<dbReference type="AlphaFoldDB" id="A0A4Y6RIB2"/>
<comment type="cofactor">
    <cofactor evidence="6 7">
        <name>FAD</name>
        <dbReference type="ChEBI" id="CHEBI:57692"/>
    </cofactor>
    <text evidence="6 7">Binds 1 FAD per subunit.</text>
</comment>
<feature type="domain" description="Photolyase/cryptochrome alpha/beta" evidence="8">
    <location>
        <begin position="11"/>
        <end position="140"/>
    </location>
</feature>
<dbReference type="InterPro" id="IPR006050">
    <property type="entry name" value="DNA_photolyase_N"/>
</dbReference>
<evidence type="ECO:0000256" key="3">
    <source>
        <dbReference type="ARBA" id="ARBA00022630"/>
    </source>
</evidence>
<dbReference type="PANTHER" id="PTHR11455:SF22">
    <property type="entry name" value="CRYPTOCHROME DASH"/>
    <property type="match status" value="1"/>
</dbReference>
<dbReference type="InterPro" id="IPR014133">
    <property type="entry name" value="Cry_DASH"/>
</dbReference>
<dbReference type="InterPro" id="IPR036155">
    <property type="entry name" value="Crypto/Photolyase_N_sf"/>
</dbReference>
<organism evidence="9 10">
    <name type="scientific">Janthinobacterium tructae</name>
    <dbReference type="NCBI Taxonomy" id="2590869"/>
    <lineage>
        <taxon>Bacteria</taxon>
        <taxon>Pseudomonadati</taxon>
        <taxon>Pseudomonadota</taxon>
        <taxon>Betaproteobacteria</taxon>
        <taxon>Burkholderiales</taxon>
        <taxon>Oxalobacteraceae</taxon>
        <taxon>Janthinobacterium</taxon>
    </lineage>
</organism>
<reference evidence="9 10" key="1">
    <citation type="submission" date="2019-06" db="EMBL/GenBank/DDBJ databases">
        <title>Complete genome sequence of Janthinobacterium sp. SNU WT3 isolated from diseased rainbow trout.</title>
        <authorList>
            <person name="Oh W.T."/>
            <person name="Park S.C."/>
        </authorList>
    </citation>
    <scope>NUCLEOTIDE SEQUENCE [LARGE SCALE GENOMIC DNA]</scope>
    <source>
        <strain evidence="9 10">SNU WT3</strain>
    </source>
</reference>
<dbReference type="GO" id="GO:0071949">
    <property type="term" value="F:FAD binding"/>
    <property type="evidence" value="ECO:0007669"/>
    <property type="project" value="TreeGrafter"/>
</dbReference>